<evidence type="ECO:0000256" key="7">
    <source>
        <dbReference type="ARBA" id="ARBA00023235"/>
    </source>
</evidence>
<dbReference type="GO" id="GO:0006457">
    <property type="term" value="P:protein folding"/>
    <property type="evidence" value="ECO:0007669"/>
    <property type="project" value="InterPro"/>
</dbReference>
<organism evidence="12 13">
    <name type="scientific">Mortierella alpina</name>
    <name type="common">Oleaginous fungus</name>
    <name type="synonym">Mortierella renispora</name>
    <dbReference type="NCBI Taxonomy" id="64518"/>
    <lineage>
        <taxon>Eukaryota</taxon>
        <taxon>Fungi</taxon>
        <taxon>Fungi incertae sedis</taxon>
        <taxon>Mucoromycota</taxon>
        <taxon>Mortierellomycotina</taxon>
        <taxon>Mortierellomycetes</taxon>
        <taxon>Mortierellales</taxon>
        <taxon>Mortierellaceae</taxon>
        <taxon>Mortierella</taxon>
    </lineage>
</organism>
<name>A0A9P8D351_MORAP</name>
<comment type="function">
    <text evidence="2">PPIases accelerate the folding of proteins. It catalyzes the cis-trans isomerization of proline imidic peptide bonds in oligopeptides.</text>
</comment>
<gene>
    <name evidence="12" type="ORF">KVV02_003768</name>
</gene>
<dbReference type="PANTHER" id="PTHR45625:SF4">
    <property type="entry name" value="PEPTIDYLPROLYL ISOMERASE DOMAIN AND WD REPEAT-CONTAINING PROTEIN 1"/>
    <property type="match status" value="1"/>
</dbReference>
<evidence type="ECO:0000259" key="11">
    <source>
        <dbReference type="PROSITE" id="PS50072"/>
    </source>
</evidence>
<dbReference type="InterPro" id="IPR044666">
    <property type="entry name" value="Cyclophilin_A-like"/>
</dbReference>
<dbReference type="Gene3D" id="2.40.100.10">
    <property type="entry name" value="Cyclophilin-like"/>
    <property type="match status" value="1"/>
</dbReference>
<comment type="caution">
    <text evidence="12">The sequence shown here is derived from an EMBL/GenBank/DDBJ whole genome shotgun (WGS) entry which is preliminary data.</text>
</comment>
<evidence type="ECO:0000256" key="1">
    <source>
        <dbReference type="ARBA" id="ARBA00000971"/>
    </source>
</evidence>
<dbReference type="GO" id="GO:0071013">
    <property type="term" value="C:catalytic step 2 spliceosome"/>
    <property type="evidence" value="ECO:0007669"/>
    <property type="project" value="TreeGrafter"/>
</dbReference>
<feature type="region of interest" description="Disordered" evidence="10">
    <location>
        <begin position="1"/>
        <end position="33"/>
    </location>
</feature>
<sequence length="355" mass="39460">MSRQRDQHAEGLDRPETKRARISKDEATLRKRTPLRSPTLVTDIYVTQTSSYKGQLTRAKKLLVEDGHPFIMLHAMGAAIERAIALAMGVSASCSGQVRCHTETATVDLVDDVIPTDTEKDLDTNSRQNSAVHIRIEMLQSMPGTLKEREKAFRRRRYFANFTSQVISRICGLGHLLGALRWTLPARFSFNQRFITLTHNMSTVVLETSMGEITIELYTEHAPRTCKNFYELARKGYYNGVVFHRVIPDFMIQGGDPTGTGRGGASIYGDKFADEFNSALKHTGAGILSMANSGPNTNGSQFFITLAPTPWLDNKHTIFGRVSSGIKVVNRMGLVATDAGDRPKEAVKIIRARVE</sequence>
<reference evidence="12" key="1">
    <citation type="submission" date="2021-07" db="EMBL/GenBank/DDBJ databases">
        <title>Draft genome of Mortierella alpina, strain LL118, isolated from an aspen leaf litter sample.</title>
        <authorList>
            <person name="Yang S."/>
            <person name="Vinatzer B.A."/>
        </authorList>
    </citation>
    <scope>NUCLEOTIDE SEQUENCE</scope>
    <source>
        <strain evidence="12">LL118</strain>
    </source>
</reference>
<dbReference type="GO" id="GO:0000172">
    <property type="term" value="C:ribonuclease MRP complex"/>
    <property type="evidence" value="ECO:0007669"/>
    <property type="project" value="InterPro"/>
</dbReference>
<proteinExistence type="inferred from homology"/>
<dbReference type="PROSITE" id="PS00170">
    <property type="entry name" value="CSA_PPIASE_1"/>
    <property type="match status" value="1"/>
</dbReference>
<evidence type="ECO:0000256" key="10">
    <source>
        <dbReference type="SAM" id="MobiDB-lite"/>
    </source>
</evidence>
<dbReference type="InterPro" id="IPR029000">
    <property type="entry name" value="Cyclophilin-like_dom_sf"/>
</dbReference>
<evidence type="ECO:0000256" key="6">
    <source>
        <dbReference type="ARBA" id="ARBA00023110"/>
    </source>
</evidence>
<evidence type="ECO:0000256" key="3">
    <source>
        <dbReference type="ARBA" id="ARBA00004123"/>
    </source>
</evidence>
<comment type="similarity">
    <text evidence="9">Belongs to the cyclophilin-type PPIase family. PPIL1 subfamily.</text>
</comment>
<evidence type="ECO:0000313" key="13">
    <source>
        <dbReference type="Proteomes" id="UP000717515"/>
    </source>
</evidence>
<dbReference type="GO" id="GO:0003676">
    <property type="term" value="F:nucleic acid binding"/>
    <property type="evidence" value="ECO:0007669"/>
    <property type="project" value="InterPro"/>
</dbReference>
<dbReference type="Proteomes" id="UP000717515">
    <property type="component" value="Unassembled WGS sequence"/>
</dbReference>
<dbReference type="SUPFAM" id="SSF82704">
    <property type="entry name" value="AlbA-like"/>
    <property type="match status" value="1"/>
</dbReference>
<dbReference type="Gene3D" id="3.30.110.20">
    <property type="entry name" value="Alba-like domain"/>
    <property type="match status" value="1"/>
</dbReference>
<protein>
    <recommendedName>
        <fullName evidence="4">peptidylprolyl isomerase</fullName>
        <ecNumber evidence="4">5.2.1.8</ecNumber>
    </recommendedName>
</protein>
<comment type="subcellular location">
    <subcellularLocation>
        <location evidence="3">Nucleus</location>
    </subcellularLocation>
</comment>
<dbReference type="InterPro" id="IPR014612">
    <property type="entry name" value="Pop7/Rpp20"/>
</dbReference>
<keyword evidence="6" id="KW-0697">Rotamase</keyword>
<accession>A0A9P8D351</accession>
<dbReference type="Pfam" id="PF00160">
    <property type="entry name" value="Pro_isomerase"/>
    <property type="match status" value="1"/>
</dbReference>
<comment type="catalytic activity">
    <reaction evidence="1">
        <text>[protein]-peptidylproline (omega=180) = [protein]-peptidylproline (omega=0)</text>
        <dbReference type="Rhea" id="RHEA:16237"/>
        <dbReference type="Rhea" id="RHEA-COMP:10747"/>
        <dbReference type="Rhea" id="RHEA-COMP:10748"/>
        <dbReference type="ChEBI" id="CHEBI:83833"/>
        <dbReference type="ChEBI" id="CHEBI:83834"/>
        <dbReference type="EC" id="5.2.1.8"/>
    </reaction>
</comment>
<keyword evidence="8" id="KW-0539">Nucleus</keyword>
<dbReference type="FunFam" id="2.40.100.10:FF:000008">
    <property type="entry name" value="Peptidyl-prolyl cis-trans isomerase"/>
    <property type="match status" value="1"/>
</dbReference>
<dbReference type="GO" id="GO:0005655">
    <property type="term" value="C:nucleolar ribonuclease P complex"/>
    <property type="evidence" value="ECO:0007669"/>
    <property type="project" value="InterPro"/>
</dbReference>
<dbReference type="InterPro" id="IPR002130">
    <property type="entry name" value="Cyclophilin-type_PPIase_dom"/>
</dbReference>
<feature type="compositionally biased region" description="Basic and acidic residues" evidence="10">
    <location>
        <begin position="1"/>
        <end position="29"/>
    </location>
</feature>
<evidence type="ECO:0000256" key="8">
    <source>
        <dbReference type="ARBA" id="ARBA00023242"/>
    </source>
</evidence>
<dbReference type="GO" id="GO:0003755">
    <property type="term" value="F:peptidyl-prolyl cis-trans isomerase activity"/>
    <property type="evidence" value="ECO:0007669"/>
    <property type="project" value="UniProtKB-KW"/>
</dbReference>
<evidence type="ECO:0000256" key="4">
    <source>
        <dbReference type="ARBA" id="ARBA00013194"/>
    </source>
</evidence>
<feature type="domain" description="PPIase cyclophilin-type" evidence="11">
    <location>
        <begin position="200"/>
        <end position="354"/>
    </location>
</feature>
<dbReference type="SUPFAM" id="SSF50891">
    <property type="entry name" value="Cyclophilin-like"/>
    <property type="match status" value="1"/>
</dbReference>
<dbReference type="PANTHER" id="PTHR45625">
    <property type="entry name" value="PEPTIDYL-PROLYL CIS-TRANS ISOMERASE-RELATED"/>
    <property type="match status" value="1"/>
</dbReference>
<dbReference type="AlphaFoldDB" id="A0A9P8D351"/>
<keyword evidence="5" id="KW-0819">tRNA processing</keyword>
<dbReference type="InterPro" id="IPR036882">
    <property type="entry name" value="Alba-like_dom_sf"/>
</dbReference>
<dbReference type="InterPro" id="IPR020892">
    <property type="entry name" value="Cyclophilin-type_PPIase_CS"/>
</dbReference>
<dbReference type="Pfam" id="PF12328">
    <property type="entry name" value="Rpp20"/>
    <property type="match status" value="1"/>
</dbReference>
<evidence type="ECO:0000256" key="5">
    <source>
        <dbReference type="ARBA" id="ARBA00022694"/>
    </source>
</evidence>
<keyword evidence="7" id="KW-0413">Isomerase</keyword>
<dbReference type="GO" id="GO:0001682">
    <property type="term" value="P:tRNA 5'-leader removal"/>
    <property type="evidence" value="ECO:0007669"/>
    <property type="project" value="InterPro"/>
</dbReference>
<evidence type="ECO:0000313" key="12">
    <source>
        <dbReference type="EMBL" id="KAG9327523.1"/>
    </source>
</evidence>
<evidence type="ECO:0000256" key="9">
    <source>
        <dbReference type="ARBA" id="ARBA00038147"/>
    </source>
</evidence>
<dbReference type="PROSITE" id="PS50072">
    <property type="entry name" value="CSA_PPIASE_2"/>
    <property type="match status" value="1"/>
</dbReference>
<dbReference type="EC" id="5.2.1.8" evidence="4"/>
<dbReference type="PRINTS" id="PR00153">
    <property type="entry name" value="CSAPPISMRASE"/>
</dbReference>
<dbReference type="EMBL" id="JAIFTL010000003">
    <property type="protein sequence ID" value="KAG9327523.1"/>
    <property type="molecule type" value="Genomic_DNA"/>
</dbReference>
<evidence type="ECO:0000256" key="2">
    <source>
        <dbReference type="ARBA" id="ARBA00002388"/>
    </source>
</evidence>